<accession>B8B4J8</accession>
<feature type="region of interest" description="Disordered" evidence="1">
    <location>
        <begin position="303"/>
        <end position="326"/>
    </location>
</feature>
<dbReference type="AlphaFoldDB" id="B8B4J8"/>
<protein>
    <submittedName>
        <fullName evidence="2">Uncharacterized protein</fullName>
    </submittedName>
</protein>
<dbReference type="Proteomes" id="UP000007015">
    <property type="component" value="Chromosome 6"/>
</dbReference>
<proteinExistence type="predicted"/>
<dbReference type="Gramene" id="BGIOSGA020907-TA">
    <property type="protein sequence ID" value="BGIOSGA020907-PA"/>
    <property type="gene ID" value="BGIOSGA020907"/>
</dbReference>
<evidence type="ECO:0000313" key="2">
    <source>
        <dbReference type="EMBL" id="EEC80954.1"/>
    </source>
</evidence>
<feature type="region of interest" description="Disordered" evidence="1">
    <location>
        <begin position="127"/>
        <end position="161"/>
    </location>
</feature>
<sequence length="326" mass="36083">MMEFPSGFPVSYSVAYIVWKIREIIGSLICIGIPGQISWEPDSGFHRCKTEGLVWPKVRFRKSPKFGSSICNLGFELYVSPRYLMAAADGGGDKGIIVEMVSHPKPIGSGEGALEILGRELRVEGMAEEGGSIQRPNKTSTYKKRSKESPNINPSQGPTTFTEGVVDDEEEDALCVNLEEVVKIAGRYDLSEILLVKDSKPSSASSSFVRKKKCDWWNEEVLPRVDAYDGFEFREKEGDHKIDDQLADQAGKLSVTEEEVQKNAVVAARRQQDQYVADTCDGTGKPPAYEMIPAIKDLYKQPSFGDVSSEEISEGNQKRSSAQIEP</sequence>
<dbReference type="HOGENOM" id="CLU_853609_0_0_1"/>
<evidence type="ECO:0000256" key="1">
    <source>
        <dbReference type="SAM" id="MobiDB-lite"/>
    </source>
</evidence>
<gene>
    <name evidence="2" type="ORF">OsI_23666</name>
</gene>
<name>B8B4J8_ORYSI</name>
<reference evidence="2 3" key="1">
    <citation type="journal article" date="2005" name="PLoS Biol.">
        <title>The genomes of Oryza sativa: a history of duplications.</title>
        <authorList>
            <person name="Yu J."/>
            <person name="Wang J."/>
            <person name="Lin W."/>
            <person name="Li S."/>
            <person name="Li H."/>
            <person name="Zhou J."/>
            <person name="Ni P."/>
            <person name="Dong W."/>
            <person name="Hu S."/>
            <person name="Zeng C."/>
            <person name="Zhang J."/>
            <person name="Zhang Y."/>
            <person name="Li R."/>
            <person name="Xu Z."/>
            <person name="Li S."/>
            <person name="Li X."/>
            <person name="Zheng H."/>
            <person name="Cong L."/>
            <person name="Lin L."/>
            <person name="Yin J."/>
            <person name="Geng J."/>
            <person name="Li G."/>
            <person name="Shi J."/>
            <person name="Liu J."/>
            <person name="Lv H."/>
            <person name="Li J."/>
            <person name="Wang J."/>
            <person name="Deng Y."/>
            <person name="Ran L."/>
            <person name="Shi X."/>
            <person name="Wang X."/>
            <person name="Wu Q."/>
            <person name="Li C."/>
            <person name="Ren X."/>
            <person name="Wang J."/>
            <person name="Wang X."/>
            <person name="Li D."/>
            <person name="Liu D."/>
            <person name="Zhang X."/>
            <person name="Ji Z."/>
            <person name="Zhao W."/>
            <person name="Sun Y."/>
            <person name="Zhang Z."/>
            <person name="Bao J."/>
            <person name="Han Y."/>
            <person name="Dong L."/>
            <person name="Ji J."/>
            <person name="Chen P."/>
            <person name="Wu S."/>
            <person name="Liu J."/>
            <person name="Xiao Y."/>
            <person name="Bu D."/>
            <person name="Tan J."/>
            <person name="Yang L."/>
            <person name="Ye C."/>
            <person name="Zhang J."/>
            <person name="Xu J."/>
            <person name="Zhou Y."/>
            <person name="Yu Y."/>
            <person name="Zhang B."/>
            <person name="Zhuang S."/>
            <person name="Wei H."/>
            <person name="Liu B."/>
            <person name="Lei M."/>
            <person name="Yu H."/>
            <person name="Li Y."/>
            <person name="Xu H."/>
            <person name="Wei S."/>
            <person name="He X."/>
            <person name="Fang L."/>
            <person name="Zhang Z."/>
            <person name="Zhang Y."/>
            <person name="Huang X."/>
            <person name="Su Z."/>
            <person name="Tong W."/>
            <person name="Li J."/>
            <person name="Tong Z."/>
            <person name="Li S."/>
            <person name="Ye J."/>
            <person name="Wang L."/>
            <person name="Fang L."/>
            <person name="Lei T."/>
            <person name="Chen C."/>
            <person name="Chen H."/>
            <person name="Xu Z."/>
            <person name="Li H."/>
            <person name="Huang H."/>
            <person name="Zhang F."/>
            <person name="Xu H."/>
            <person name="Li N."/>
            <person name="Zhao C."/>
            <person name="Li S."/>
            <person name="Dong L."/>
            <person name="Huang Y."/>
            <person name="Li L."/>
            <person name="Xi Y."/>
            <person name="Qi Q."/>
            <person name="Li W."/>
            <person name="Zhang B."/>
            <person name="Hu W."/>
            <person name="Zhang Y."/>
            <person name="Tian X."/>
            <person name="Jiao Y."/>
            <person name="Liang X."/>
            <person name="Jin J."/>
            <person name="Gao L."/>
            <person name="Zheng W."/>
            <person name="Hao B."/>
            <person name="Liu S."/>
            <person name="Wang W."/>
            <person name="Yuan L."/>
            <person name="Cao M."/>
            <person name="McDermott J."/>
            <person name="Samudrala R."/>
            <person name="Wang J."/>
            <person name="Wong G.K."/>
            <person name="Yang H."/>
        </authorList>
    </citation>
    <scope>NUCLEOTIDE SEQUENCE [LARGE SCALE GENOMIC DNA]</scope>
    <source>
        <strain evidence="3">cv. 93-11</strain>
    </source>
</reference>
<dbReference type="EMBL" id="CM000131">
    <property type="protein sequence ID" value="EEC80954.1"/>
    <property type="molecule type" value="Genomic_DNA"/>
</dbReference>
<keyword evidence="3" id="KW-1185">Reference proteome</keyword>
<feature type="compositionally biased region" description="Polar residues" evidence="1">
    <location>
        <begin position="314"/>
        <end position="326"/>
    </location>
</feature>
<evidence type="ECO:0000313" key="3">
    <source>
        <dbReference type="Proteomes" id="UP000007015"/>
    </source>
</evidence>
<organism evidence="2 3">
    <name type="scientific">Oryza sativa subsp. indica</name>
    <name type="common">Rice</name>
    <dbReference type="NCBI Taxonomy" id="39946"/>
    <lineage>
        <taxon>Eukaryota</taxon>
        <taxon>Viridiplantae</taxon>
        <taxon>Streptophyta</taxon>
        <taxon>Embryophyta</taxon>
        <taxon>Tracheophyta</taxon>
        <taxon>Spermatophyta</taxon>
        <taxon>Magnoliopsida</taxon>
        <taxon>Liliopsida</taxon>
        <taxon>Poales</taxon>
        <taxon>Poaceae</taxon>
        <taxon>BOP clade</taxon>
        <taxon>Oryzoideae</taxon>
        <taxon>Oryzeae</taxon>
        <taxon>Oryzinae</taxon>
        <taxon>Oryza</taxon>
        <taxon>Oryza sativa</taxon>
    </lineage>
</organism>
<feature type="compositionally biased region" description="Polar residues" evidence="1">
    <location>
        <begin position="149"/>
        <end position="161"/>
    </location>
</feature>